<organism evidence="1 2">
    <name type="scientific">Kiloniella antarctica</name>
    <dbReference type="NCBI Taxonomy" id="1550907"/>
    <lineage>
        <taxon>Bacteria</taxon>
        <taxon>Pseudomonadati</taxon>
        <taxon>Pseudomonadota</taxon>
        <taxon>Alphaproteobacteria</taxon>
        <taxon>Rhodospirillales</taxon>
        <taxon>Kiloniellaceae</taxon>
        <taxon>Kiloniella</taxon>
    </lineage>
</organism>
<evidence type="ECO:0000313" key="2">
    <source>
        <dbReference type="Proteomes" id="UP001597294"/>
    </source>
</evidence>
<accession>A0ABW5BQQ2</accession>
<evidence type="ECO:0000313" key="1">
    <source>
        <dbReference type="EMBL" id="MFD2207136.1"/>
    </source>
</evidence>
<reference evidence="2" key="1">
    <citation type="journal article" date="2019" name="Int. J. Syst. Evol. Microbiol.">
        <title>The Global Catalogue of Microorganisms (GCM) 10K type strain sequencing project: providing services to taxonomists for standard genome sequencing and annotation.</title>
        <authorList>
            <consortium name="The Broad Institute Genomics Platform"/>
            <consortium name="The Broad Institute Genome Sequencing Center for Infectious Disease"/>
            <person name="Wu L."/>
            <person name="Ma J."/>
        </authorList>
    </citation>
    <scope>NUCLEOTIDE SEQUENCE [LARGE SCALE GENOMIC DNA]</scope>
    <source>
        <strain evidence="2">CGMCC 4.7192</strain>
    </source>
</reference>
<sequence>MTKDSDLFISSHIAQIAPEHLEITLQEILKHPYADVPLVDDKGKVVILIDAPTNKDAVSTIDSIRTTEGIFSFSPVYQHQED</sequence>
<gene>
    <name evidence="1" type="ORF">ACFSKO_16020</name>
</gene>
<dbReference type="EMBL" id="JBHUII010000011">
    <property type="protein sequence ID" value="MFD2207136.1"/>
    <property type="molecule type" value="Genomic_DNA"/>
</dbReference>
<protein>
    <submittedName>
        <fullName evidence="1">Chaperone NapD</fullName>
    </submittedName>
</protein>
<dbReference type="Gene3D" id="3.30.70.920">
    <property type="match status" value="1"/>
</dbReference>
<name>A0ABW5BQQ2_9PROT</name>
<dbReference type="Pfam" id="PF03927">
    <property type="entry name" value="NapD"/>
    <property type="match status" value="1"/>
</dbReference>
<comment type="caution">
    <text evidence="1">The sequence shown here is derived from an EMBL/GenBank/DDBJ whole genome shotgun (WGS) entry which is preliminary data.</text>
</comment>
<keyword evidence="2" id="KW-1185">Reference proteome</keyword>
<dbReference type="RefSeq" id="WP_380253470.1">
    <property type="nucleotide sequence ID" value="NZ_JBHUII010000011.1"/>
</dbReference>
<dbReference type="Proteomes" id="UP001597294">
    <property type="component" value="Unassembled WGS sequence"/>
</dbReference>
<proteinExistence type="predicted"/>
<dbReference type="InterPro" id="IPR005623">
    <property type="entry name" value="Chaperone_NapD_NO3_reduct"/>
</dbReference>